<keyword evidence="2" id="KW-1185">Reference proteome</keyword>
<name>Q7VD87_PROMA</name>
<dbReference type="PATRIC" id="fig|167539.5.peg.509"/>
<dbReference type="KEGG" id="pma:Pro_0496"/>
<dbReference type="EnsemblBacteria" id="AAP99541">
    <property type="protein sequence ID" value="AAP99541"/>
    <property type="gene ID" value="Pro_0496"/>
</dbReference>
<reference evidence="1 2" key="1">
    <citation type="journal article" date="2003" name="Proc. Natl. Acad. Sci. U.S.A.">
        <title>Genome sequence of the cyanobacterium Prochlorococcus marinus SS120, a nearly minimal oxyphototrophic genome.</title>
        <authorList>
            <person name="Dufresne A."/>
            <person name="Salanoubat M."/>
            <person name="Partensky F."/>
            <person name="Artiguenave F."/>
            <person name="Axmann I.M."/>
            <person name="Barbe V."/>
            <person name="Duprat S."/>
            <person name="Galperin M.Y."/>
            <person name="Koonin E.V."/>
            <person name="Le Gall F."/>
            <person name="Makarova K.S."/>
            <person name="Ostrowski M."/>
            <person name="Oztas S."/>
            <person name="Robert C."/>
            <person name="Rogozin I.B."/>
            <person name="Scanlan D.J."/>
            <person name="Tandeau de Marsac N."/>
            <person name="Weissenbach J."/>
            <person name="Wincker P."/>
            <person name="Wolf Y.I."/>
            <person name="Hess W.R."/>
        </authorList>
    </citation>
    <scope>NUCLEOTIDE SEQUENCE [LARGE SCALE GENOMIC DNA]</scope>
    <source>
        <strain evidence="2">SARG / CCMP1375 / SS120</strain>
    </source>
</reference>
<accession>Q7VD87</accession>
<dbReference type="AlphaFoldDB" id="Q7VD87"/>
<dbReference type="STRING" id="167539.Pro_0496"/>
<sequence>MVLLGIKKLNLYEIEKGLVLTTELLGAFSGRLGFCGDYLAGRASCLPSEQNSVLFR</sequence>
<dbReference type="Proteomes" id="UP000001420">
    <property type="component" value="Chromosome"/>
</dbReference>
<dbReference type="HOGENOM" id="CLU_3010697_0_0_3"/>
<evidence type="ECO:0000313" key="1">
    <source>
        <dbReference type="EMBL" id="AAP99541.1"/>
    </source>
</evidence>
<proteinExistence type="predicted"/>
<gene>
    <name evidence="1" type="ordered locus">Pro_0496</name>
</gene>
<dbReference type="EMBL" id="AE017126">
    <property type="protein sequence ID" value="AAP99541.1"/>
    <property type="molecule type" value="Genomic_DNA"/>
</dbReference>
<protein>
    <submittedName>
        <fullName evidence="1">Uncharacterized protein</fullName>
    </submittedName>
</protein>
<evidence type="ECO:0000313" key="2">
    <source>
        <dbReference type="Proteomes" id="UP000001420"/>
    </source>
</evidence>
<organism evidence="1 2">
    <name type="scientific">Prochlorococcus marinus (strain SARG / CCMP1375 / SS120)</name>
    <dbReference type="NCBI Taxonomy" id="167539"/>
    <lineage>
        <taxon>Bacteria</taxon>
        <taxon>Bacillati</taxon>
        <taxon>Cyanobacteriota</taxon>
        <taxon>Cyanophyceae</taxon>
        <taxon>Synechococcales</taxon>
        <taxon>Prochlorococcaceae</taxon>
        <taxon>Prochlorococcus</taxon>
    </lineage>
</organism>